<name>A0AAD4EX26_9PEZI</name>
<comment type="caution">
    <text evidence="3">The sequence shown here is derived from an EMBL/GenBank/DDBJ whole genome shotgun (WGS) entry which is preliminary data.</text>
</comment>
<keyword evidence="4" id="KW-1185">Reference proteome</keyword>
<evidence type="ECO:0000313" key="3">
    <source>
        <dbReference type="EMBL" id="KAG7287197.1"/>
    </source>
</evidence>
<dbReference type="InterPro" id="IPR001251">
    <property type="entry name" value="CRAL-TRIO_dom"/>
</dbReference>
<dbReference type="CDD" id="cd00170">
    <property type="entry name" value="SEC14"/>
    <property type="match status" value="1"/>
</dbReference>
<proteinExistence type="predicted"/>
<dbReference type="Proteomes" id="UP001197093">
    <property type="component" value="Unassembled WGS sequence"/>
</dbReference>
<dbReference type="Gene3D" id="3.40.525.10">
    <property type="entry name" value="CRAL-TRIO lipid binding domain"/>
    <property type="match status" value="1"/>
</dbReference>
<dbReference type="InterPro" id="IPR036273">
    <property type="entry name" value="CRAL/TRIO_N_dom_sf"/>
</dbReference>
<dbReference type="Gene3D" id="1.10.8.20">
    <property type="entry name" value="N-terminal domain of phosphatidylinositol transfer protein sec14p"/>
    <property type="match status" value="1"/>
</dbReference>
<dbReference type="SMART" id="SM01100">
    <property type="entry name" value="CRAL_TRIO_N"/>
    <property type="match status" value="1"/>
</dbReference>
<feature type="compositionally biased region" description="Basic and acidic residues" evidence="1">
    <location>
        <begin position="394"/>
        <end position="406"/>
    </location>
</feature>
<evidence type="ECO:0000256" key="1">
    <source>
        <dbReference type="SAM" id="MobiDB-lite"/>
    </source>
</evidence>
<dbReference type="SUPFAM" id="SSF46938">
    <property type="entry name" value="CRAL/TRIO N-terminal domain"/>
    <property type="match status" value="1"/>
</dbReference>
<dbReference type="SMART" id="SM00516">
    <property type="entry name" value="SEC14"/>
    <property type="match status" value="1"/>
</dbReference>
<dbReference type="PANTHER" id="PTHR45657">
    <property type="entry name" value="CRAL-TRIO DOMAIN-CONTAINING PROTEIN YKL091C-RELATED"/>
    <property type="match status" value="1"/>
</dbReference>
<dbReference type="InterPro" id="IPR051026">
    <property type="entry name" value="PI/PC_transfer"/>
</dbReference>
<feature type="domain" description="CRAL-TRIO" evidence="2">
    <location>
        <begin position="96"/>
        <end position="291"/>
    </location>
</feature>
<dbReference type="EMBL" id="JAHCVI010000003">
    <property type="protein sequence ID" value="KAG7287197.1"/>
    <property type="molecule type" value="Genomic_DNA"/>
</dbReference>
<reference evidence="3" key="1">
    <citation type="submission" date="2023-02" db="EMBL/GenBank/DDBJ databases">
        <authorList>
            <person name="Palmer J.M."/>
        </authorList>
    </citation>
    <scope>NUCLEOTIDE SEQUENCE</scope>
    <source>
        <strain evidence="3">FW57</strain>
    </source>
</reference>
<sequence>MAETPAERILSVGGHDIGYPHGHLGNLTEDEATRLEQFKLYITEKGLYKPGPPPSHDDQTLLRFLRARKWSVQDAYGQFKDTEEWRKANQLEVLYDTIDVDAYEKTRSLVRQQAWGIPLYLFQIRHLDSKTVSAYEKTAEATNVSKAQTDGSTPQRLLRLFALYENLTRFAQPLCTEMRDREHAHTPITLSTNIVDVSQVSLRMFWNLKAHMQAASTLATAHYPETLDRIFIIGAPYFFSTVWGWIKRWFDPITVSKIFILSAGEVKSTLEEFIEPRNIPKLYGGELDFEFFARPNLDPKIRDAVTWENGYTEFPEGPAYWVPVDGGRRLACLAVGSKDGKERRETVCTIPVAGFKEEKAATAAAAGAESVDVAIEGVQGLSIADDDKVASEMAEKVAADAREQQEQKPAVAAA</sequence>
<dbReference type="InterPro" id="IPR011074">
    <property type="entry name" value="CRAL/TRIO_N_dom"/>
</dbReference>
<accession>A0AAD4EX26</accession>
<dbReference type="InterPro" id="IPR036865">
    <property type="entry name" value="CRAL-TRIO_dom_sf"/>
</dbReference>
<dbReference type="AlphaFoldDB" id="A0AAD4EX26"/>
<dbReference type="SUPFAM" id="SSF52087">
    <property type="entry name" value="CRAL/TRIO domain"/>
    <property type="match status" value="1"/>
</dbReference>
<dbReference type="Pfam" id="PF00650">
    <property type="entry name" value="CRAL_TRIO"/>
    <property type="match status" value="1"/>
</dbReference>
<protein>
    <recommendedName>
        <fullName evidence="2">CRAL-TRIO domain-containing protein</fullName>
    </recommendedName>
</protein>
<dbReference type="Pfam" id="PF03765">
    <property type="entry name" value="CRAL_TRIO_N"/>
    <property type="match status" value="1"/>
</dbReference>
<evidence type="ECO:0000259" key="2">
    <source>
        <dbReference type="PROSITE" id="PS50191"/>
    </source>
</evidence>
<organism evidence="3 4">
    <name type="scientific">Staphylotrichum longicolle</name>
    <dbReference type="NCBI Taxonomy" id="669026"/>
    <lineage>
        <taxon>Eukaryota</taxon>
        <taxon>Fungi</taxon>
        <taxon>Dikarya</taxon>
        <taxon>Ascomycota</taxon>
        <taxon>Pezizomycotina</taxon>
        <taxon>Sordariomycetes</taxon>
        <taxon>Sordariomycetidae</taxon>
        <taxon>Sordariales</taxon>
        <taxon>Chaetomiaceae</taxon>
        <taxon>Staphylotrichum</taxon>
    </lineage>
</organism>
<feature type="region of interest" description="Disordered" evidence="1">
    <location>
        <begin position="394"/>
        <end position="414"/>
    </location>
</feature>
<dbReference type="PROSITE" id="PS50191">
    <property type="entry name" value="CRAL_TRIO"/>
    <property type="match status" value="1"/>
</dbReference>
<gene>
    <name evidence="3" type="ORF">NEMBOFW57_006702</name>
</gene>
<evidence type="ECO:0000313" key="4">
    <source>
        <dbReference type="Proteomes" id="UP001197093"/>
    </source>
</evidence>
<dbReference type="PANTHER" id="PTHR45657:SF3">
    <property type="entry name" value="TRANSPORTER, PUTATIVE (AFU_ORTHOLOGUE AFUA_5G09260)-RELATED"/>
    <property type="match status" value="1"/>
</dbReference>